<proteinExistence type="predicted"/>
<dbReference type="OrthoDB" id="3117819at2759"/>
<organism evidence="1 2">
    <name type="scientific">Pholiota conissans</name>
    <dbReference type="NCBI Taxonomy" id="109636"/>
    <lineage>
        <taxon>Eukaryota</taxon>
        <taxon>Fungi</taxon>
        <taxon>Dikarya</taxon>
        <taxon>Basidiomycota</taxon>
        <taxon>Agaricomycotina</taxon>
        <taxon>Agaricomycetes</taxon>
        <taxon>Agaricomycetidae</taxon>
        <taxon>Agaricales</taxon>
        <taxon>Agaricineae</taxon>
        <taxon>Strophariaceae</taxon>
        <taxon>Pholiota</taxon>
    </lineage>
</organism>
<name>A0A9P6CXU8_9AGAR</name>
<protein>
    <submittedName>
        <fullName evidence="1">Uncharacterized protein</fullName>
    </submittedName>
</protein>
<dbReference type="Proteomes" id="UP000807469">
    <property type="component" value="Unassembled WGS sequence"/>
</dbReference>
<keyword evidence="2" id="KW-1185">Reference proteome</keyword>
<evidence type="ECO:0000313" key="2">
    <source>
        <dbReference type="Proteomes" id="UP000807469"/>
    </source>
</evidence>
<dbReference type="EMBL" id="MU155154">
    <property type="protein sequence ID" value="KAF9483367.1"/>
    <property type="molecule type" value="Genomic_DNA"/>
</dbReference>
<gene>
    <name evidence="1" type="ORF">BDN70DRAFT_891775</name>
</gene>
<dbReference type="AlphaFoldDB" id="A0A9P6CXU8"/>
<accession>A0A9P6CXU8</accession>
<evidence type="ECO:0000313" key="1">
    <source>
        <dbReference type="EMBL" id="KAF9483367.1"/>
    </source>
</evidence>
<reference evidence="1" key="1">
    <citation type="submission" date="2020-11" db="EMBL/GenBank/DDBJ databases">
        <authorList>
            <consortium name="DOE Joint Genome Institute"/>
            <person name="Ahrendt S."/>
            <person name="Riley R."/>
            <person name="Andreopoulos W."/>
            <person name="Labutti K."/>
            <person name="Pangilinan J."/>
            <person name="Ruiz-Duenas F.J."/>
            <person name="Barrasa J.M."/>
            <person name="Sanchez-Garcia M."/>
            <person name="Camarero S."/>
            <person name="Miyauchi S."/>
            <person name="Serrano A."/>
            <person name="Linde D."/>
            <person name="Babiker R."/>
            <person name="Drula E."/>
            <person name="Ayuso-Fernandez I."/>
            <person name="Pacheco R."/>
            <person name="Padilla G."/>
            <person name="Ferreira P."/>
            <person name="Barriuso J."/>
            <person name="Kellner H."/>
            <person name="Castanera R."/>
            <person name="Alfaro M."/>
            <person name="Ramirez L."/>
            <person name="Pisabarro A.G."/>
            <person name="Kuo A."/>
            <person name="Tritt A."/>
            <person name="Lipzen A."/>
            <person name="He G."/>
            <person name="Yan M."/>
            <person name="Ng V."/>
            <person name="Cullen D."/>
            <person name="Martin F."/>
            <person name="Rosso M.-N."/>
            <person name="Henrissat B."/>
            <person name="Hibbett D."/>
            <person name="Martinez A.T."/>
            <person name="Grigoriev I.V."/>
        </authorList>
    </citation>
    <scope>NUCLEOTIDE SEQUENCE</scope>
    <source>
        <strain evidence="1">CIRM-BRFM 674</strain>
    </source>
</reference>
<comment type="caution">
    <text evidence="1">The sequence shown here is derived from an EMBL/GenBank/DDBJ whole genome shotgun (WGS) entry which is preliminary data.</text>
</comment>
<sequence>MFSTVSQSRSAFSLGSFDNHNSFYTGMPVLEEELGLINEYVPPLPKDPVKMYREYDPRRIDSRKLRTIKMEDLDNGSGRIQGGPEILKAYSTRMYKDVKGRNTDFNRLNTARRLGISKDDPHSIARALNSSSNSEVDDSPEASYIDACHPLCTGKVALRTLPKIPASEQLTDQYIDPALLDPEGGWGTQYIPDGTEAMPLGSVYILPNFIFPTPPTPHQEQSTYSFPPTKKVATRRARKHKVVKKATAIRLPLKLKERRRGSKSLVKVTLRRRDSLKSLLAIH</sequence>